<keyword evidence="2" id="KW-0808">Transferase</keyword>
<organism evidence="2">
    <name type="scientific">uncultured Rubrobacteraceae bacterium</name>
    <dbReference type="NCBI Taxonomy" id="349277"/>
    <lineage>
        <taxon>Bacteria</taxon>
        <taxon>Bacillati</taxon>
        <taxon>Actinomycetota</taxon>
        <taxon>Rubrobacteria</taxon>
        <taxon>Rubrobacterales</taxon>
        <taxon>Rubrobacteraceae</taxon>
        <taxon>environmental samples</taxon>
    </lineage>
</organism>
<feature type="non-terminal residue" evidence="2">
    <location>
        <position position="1"/>
    </location>
</feature>
<reference evidence="2" key="1">
    <citation type="submission" date="2020-02" db="EMBL/GenBank/DDBJ databases">
        <authorList>
            <person name="Meier V. D."/>
        </authorList>
    </citation>
    <scope>NUCLEOTIDE SEQUENCE</scope>
    <source>
        <strain evidence="2">AVDCRST_MAG82</strain>
    </source>
</reference>
<feature type="compositionally biased region" description="Basic and acidic residues" evidence="1">
    <location>
        <begin position="7"/>
        <end position="24"/>
    </location>
</feature>
<feature type="region of interest" description="Disordered" evidence="1">
    <location>
        <begin position="71"/>
        <end position="158"/>
    </location>
</feature>
<feature type="compositionally biased region" description="Basic residues" evidence="1">
    <location>
        <begin position="202"/>
        <end position="225"/>
    </location>
</feature>
<gene>
    <name evidence="2" type="ORF">AVDCRST_MAG82-273</name>
</gene>
<evidence type="ECO:0000313" key="2">
    <source>
        <dbReference type="EMBL" id="CAA9402262.1"/>
    </source>
</evidence>
<feature type="region of interest" description="Disordered" evidence="1">
    <location>
        <begin position="1"/>
        <end position="24"/>
    </location>
</feature>
<sequence length="292" mass="33779">LRPAQGHKPERRGQGPRRGVDERERACDLRGLRCDRGRHGQLPDPLPGERRVRPAWQAQRLRLHLPLRGPGKRVLRRGRPLLPLPLPRAASSRPRPQLRRGRGARHTSRRHRDHPGHRDRQAHTRDRRAAHRTAPPLRRFGHELSGDEAAQGPGLPRLRREPYCYGAHRLPGILRYSPGQRRRRGERRAGDHGKRSQEQARQRRGHQRARRARAARVRGRQHRREAHTPRRAPAAPGRVGSGRVLRGPLQDRGAQRQGRETAAGRRLPERLQRQGRHHRLERGDRPERAEVL</sequence>
<feature type="non-terminal residue" evidence="2">
    <location>
        <position position="292"/>
    </location>
</feature>
<evidence type="ECO:0000256" key="1">
    <source>
        <dbReference type="SAM" id="MobiDB-lite"/>
    </source>
</evidence>
<proteinExistence type="predicted"/>
<protein>
    <submittedName>
        <fullName evidence="2">Molybdopterin-synthase adenylyltransferase</fullName>
        <ecNumber evidence="2">2.7.7.80</ecNumber>
    </submittedName>
</protein>
<feature type="compositionally biased region" description="Basic and acidic residues" evidence="1">
    <location>
        <begin position="281"/>
        <end position="292"/>
    </location>
</feature>
<feature type="compositionally biased region" description="Basic and acidic residues" evidence="1">
    <location>
        <begin position="253"/>
        <end position="272"/>
    </location>
</feature>
<feature type="region of interest" description="Disordered" evidence="1">
    <location>
        <begin position="174"/>
        <end position="292"/>
    </location>
</feature>
<dbReference type="AlphaFoldDB" id="A0A6J4P4A5"/>
<dbReference type="EC" id="2.7.7.80" evidence="2"/>
<dbReference type="EMBL" id="CADCVA010000039">
    <property type="protein sequence ID" value="CAA9402262.1"/>
    <property type="molecule type" value="Genomic_DNA"/>
</dbReference>
<name>A0A6J4P4A5_9ACTN</name>
<accession>A0A6J4P4A5</accession>
<dbReference type="GO" id="GO:0061605">
    <property type="term" value="F:molybdopterin-synthase adenylyltransferase activity"/>
    <property type="evidence" value="ECO:0007669"/>
    <property type="project" value="UniProtKB-EC"/>
</dbReference>
<feature type="compositionally biased region" description="Basic and acidic residues" evidence="1">
    <location>
        <begin position="187"/>
        <end position="201"/>
    </location>
</feature>
<feature type="compositionally biased region" description="Basic residues" evidence="1">
    <location>
        <begin position="96"/>
        <end position="115"/>
    </location>
</feature>
<keyword evidence="2" id="KW-0548">Nucleotidyltransferase</keyword>